<gene>
    <name evidence="2" type="ORF">CCAP1982_LOCUS2484</name>
</gene>
<keyword evidence="1" id="KW-1133">Transmembrane helix</keyword>
<dbReference type="Proteomes" id="UP000606786">
    <property type="component" value="Unassembled WGS sequence"/>
</dbReference>
<accession>A0A811U5P5</accession>
<reference evidence="2" key="1">
    <citation type="submission" date="2020-11" db="EMBL/GenBank/DDBJ databases">
        <authorList>
            <person name="Whitehead M."/>
        </authorList>
    </citation>
    <scope>NUCLEOTIDE SEQUENCE</scope>
    <source>
        <strain evidence="2">EGII</strain>
    </source>
</reference>
<keyword evidence="1" id="KW-0812">Transmembrane</keyword>
<evidence type="ECO:0000313" key="2">
    <source>
        <dbReference type="EMBL" id="CAD6993678.1"/>
    </source>
</evidence>
<organism evidence="2 3">
    <name type="scientific">Ceratitis capitata</name>
    <name type="common">Mediterranean fruit fly</name>
    <name type="synonym">Tephritis capitata</name>
    <dbReference type="NCBI Taxonomy" id="7213"/>
    <lineage>
        <taxon>Eukaryota</taxon>
        <taxon>Metazoa</taxon>
        <taxon>Ecdysozoa</taxon>
        <taxon>Arthropoda</taxon>
        <taxon>Hexapoda</taxon>
        <taxon>Insecta</taxon>
        <taxon>Pterygota</taxon>
        <taxon>Neoptera</taxon>
        <taxon>Endopterygota</taxon>
        <taxon>Diptera</taxon>
        <taxon>Brachycera</taxon>
        <taxon>Muscomorpha</taxon>
        <taxon>Tephritoidea</taxon>
        <taxon>Tephritidae</taxon>
        <taxon>Ceratitis</taxon>
        <taxon>Ceratitis</taxon>
    </lineage>
</organism>
<feature type="transmembrane region" description="Helical" evidence="1">
    <location>
        <begin position="58"/>
        <end position="80"/>
    </location>
</feature>
<comment type="caution">
    <text evidence="2">The sequence shown here is derived from an EMBL/GenBank/DDBJ whole genome shotgun (WGS) entry which is preliminary data.</text>
</comment>
<dbReference type="AlphaFoldDB" id="A0A811U5P5"/>
<name>A0A811U5P5_CERCA</name>
<dbReference type="EMBL" id="CAJHJT010000001">
    <property type="protein sequence ID" value="CAD6993678.1"/>
    <property type="molecule type" value="Genomic_DNA"/>
</dbReference>
<evidence type="ECO:0000256" key="1">
    <source>
        <dbReference type="SAM" id="Phobius"/>
    </source>
</evidence>
<keyword evidence="3" id="KW-1185">Reference proteome</keyword>
<proteinExistence type="predicted"/>
<protein>
    <submittedName>
        <fullName evidence="2">(Mediterranean fruit fly) hypothetical protein</fullName>
    </submittedName>
</protein>
<sequence>MTVNGQLYARLIEVNMQLRYGGCITTATPSTITKTIIAVLNEIMKGNKKNIVKPLFSIFHEFCVCVCLCVLVWAACFCCLRPVKMRAIIILNAIKSPIGRCQ</sequence>
<evidence type="ECO:0000313" key="3">
    <source>
        <dbReference type="Proteomes" id="UP000606786"/>
    </source>
</evidence>
<keyword evidence="1" id="KW-0472">Membrane</keyword>